<dbReference type="InterPro" id="IPR011032">
    <property type="entry name" value="GroES-like_sf"/>
</dbReference>
<dbReference type="EMBL" id="CP014870">
    <property type="protein sequence ID" value="ANJ55498.1"/>
    <property type="molecule type" value="Genomic_DNA"/>
</dbReference>
<dbReference type="PANTHER" id="PTHR48106">
    <property type="entry name" value="QUINONE OXIDOREDUCTASE PIG3-RELATED"/>
    <property type="match status" value="1"/>
</dbReference>
<dbReference type="SUPFAM" id="SSF51735">
    <property type="entry name" value="NAD(P)-binding Rossmann-fold domains"/>
    <property type="match status" value="1"/>
</dbReference>
<accession>A0A191YRV9</accession>
<feature type="domain" description="Enoyl reductase (ER)" evidence="3">
    <location>
        <begin position="18"/>
        <end position="360"/>
    </location>
</feature>
<dbReference type="Gene3D" id="3.40.50.720">
    <property type="entry name" value="NAD(P)-binding Rossmann-like Domain"/>
    <property type="match status" value="1"/>
</dbReference>
<evidence type="ECO:0000256" key="2">
    <source>
        <dbReference type="ARBA" id="ARBA00023002"/>
    </source>
</evidence>
<dbReference type="GO" id="GO:0070402">
    <property type="term" value="F:NADPH binding"/>
    <property type="evidence" value="ECO:0007669"/>
    <property type="project" value="TreeGrafter"/>
</dbReference>
<dbReference type="InterPro" id="IPR013149">
    <property type="entry name" value="ADH-like_C"/>
</dbReference>
<dbReference type="InterPro" id="IPR020843">
    <property type="entry name" value="ER"/>
</dbReference>
<dbReference type="STRING" id="1853130.PMA3_10225"/>
<dbReference type="CDD" id="cd08274">
    <property type="entry name" value="MDR9"/>
    <property type="match status" value="1"/>
</dbReference>
<dbReference type="InterPro" id="IPR036291">
    <property type="entry name" value="NAD(P)-bd_dom_sf"/>
</dbReference>
<keyword evidence="5" id="KW-1185">Reference proteome</keyword>
<dbReference type="SUPFAM" id="SSF50129">
    <property type="entry name" value="GroES-like"/>
    <property type="match status" value="1"/>
</dbReference>
<organism evidence="4 5">
    <name type="scientific">Pseudomonas silesiensis</name>
    <dbReference type="NCBI Taxonomy" id="1853130"/>
    <lineage>
        <taxon>Bacteria</taxon>
        <taxon>Pseudomonadati</taxon>
        <taxon>Pseudomonadota</taxon>
        <taxon>Gammaproteobacteria</taxon>
        <taxon>Pseudomonadales</taxon>
        <taxon>Pseudomonadaceae</taxon>
        <taxon>Pseudomonas</taxon>
    </lineage>
</organism>
<protein>
    <submittedName>
        <fullName evidence="4">Alcohol dehydrogenase</fullName>
    </submittedName>
</protein>
<name>A0A191YRV9_9PSED</name>
<evidence type="ECO:0000259" key="3">
    <source>
        <dbReference type="SMART" id="SM00829"/>
    </source>
</evidence>
<dbReference type="KEGG" id="psil:PMA3_10225"/>
<dbReference type="GO" id="GO:0016651">
    <property type="term" value="F:oxidoreductase activity, acting on NAD(P)H"/>
    <property type="evidence" value="ECO:0007669"/>
    <property type="project" value="TreeGrafter"/>
</dbReference>
<proteinExistence type="predicted"/>
<dbReference type="PANTHER" id="PTHR48106:SF18">
    <property type="entry name" value="QUINONE OXIDOREDUCTASE PIG3"/>
    <property type="match status" value="1"/>
</dbReference>
<dbReference type="Pfam" id="PF00107">
    <property type="entry name" value="ADH_zinc_N"/>
    <property type="match status" value="1"/>
</dbReference>
<sequence length="367" mass="39105">MSHSIPATMHAVLLNGLGGLEQLEYRTDVAVPQPKDGEVLIQVRASAVNNTDINTRIGWYSKSISSDTGSGGAGGFDSVNGDDASWSGASLKFPRIQGADCCGYIVAVGKGVAASRIGERVIVSNLLRTYVDHRPYECWTFGSECDGGFAQFAVAPSKETLKVECDWTDAELASIPCAYSTAENMLHRTKLGVEVVLITGASGGVGSAAVQLAKRRGATVIAQCSAAKASEVQALGADRILDRKADFVSILGENSVDVVVDIVGGEDWPDLLRVLRLGGRYAIAGAIAGPMAEIDLRTLYLKDLTLYGCTFQEDEVLTNVISYVESGEIRPVVAKTYPLNEIHQAQEDFLSKAHLGKLVLIIPEVNQ</sequence>
<dbReference type="AlphaFoldDB" id="A0A191YRV9"/>
<evidence type="ECO:0000313" key="4">
    <source>
        <dbReference type="EMBL" id="ANJ55498.1"/>
    </source>
</evidence>
<keyword evidence="2" id="KW-0560">Oxidoreductase</keyword>
<dbReference type="Proteomes" id="UP000078354">
    <property type="component" value="Chromosome"/>
</dbReference>
<dbReference type="Pfam" id="PF08240">
    <property type="entry name" value="ADH_N"/>
    <property type="match status" value="1"/>
</dbReference>
<gene>
    <name evidence="4" type="ORF">PMA3_10225</name>
</gene>
<dbReference type="InterPro" id="IPR013154">
    <property type="entry name" value="ADH-like_N"/>
</dbReference>
<keyword evidence="1" id="KW-0521">NADP</keyword>
<dbReference type="SMART" id="SM00829">
    <property type="entry name" value="PKS_ER"/>
    <property type="match status" value="1"/>
</dbReference>
<evidence type="ECO:0000313" key="5">
    <source>
        <dbReference type="Proteomes" id="UP000078354"/>
    </source>
</evidence>
<reference evidence="4 5" key="1">
    <citation type="journal article" date="2018" name="Syst. Appl. Microbiol.">
        <title>Pseudomonas silesiensis sp. nov. strain A3T isolated from a biological pesticide sewage treatment plant and analysis of the complete genome sequence.</title>
        <authorList>
            <person name="Kaminski M.A."/>
            <person name="Furmanczyk E.M."/>
            <person name="Sobczak A."/>
            <person name="Dziembowski A."/>
            <person name="Lipinski L."/>
        </authorList>
    </citation>
    <scope>NUCLEOTIDE SEQUENCE [LARGE SCALE GENOMIC DNA]</scope>
    <source>
        <strain evidence="4 5">A3</strain>
    </source>
</reference>
<evidence type="ECO:0000256" key="1">
    <source>
        <dbReference type="ARBA" id="ARBA00022857"/>
    </source>
</evidence>
<dbReference type="Gene3D" id="3.90.180.10">
    <property type="entry name" value="Medium-chain alcohol dehydrogenases, catalytic domain"/>
    <property type="match status" value="1"/>
</dbReference>